<dbReference type="AlphaFoldDB" id="A0A0K9PMH4"/>
<dbReference type="InterPro" id="IPR000571">
    <property type="entry name" value="Znf_CCCH"/>
</dbReference>
<feature type="region of interest" description="Disordered" evidence="6">
    <location>
        <begin position="171"/>
        <end position="190"/>
    </location>
</feature>
<dbReference type="PANTHER" id="PTHR12547">
    <property type="entry name" value="CCCH ZINC FINGER/TIS11-RELATED"/>
    <property type="match status" value="1"/>
</dbReference>
<organism evidence="8 9">
    <name type="scientific">Zostera marina</name>
    <name type="common">Eelgrass</name>
    <dbReference type="NCBI Taxonomy" id="29655"/>
    <lineage>
        <taxon>Eukaryota</taxon>
        <taxon>Viridiplantae</taxon>
        <taxon>Streptophyta</taxon>
        <taxon>Embryophyta</taxon>
        <taxon>Tracheophyta</taxon>
        <taxon>Spermatophyta</taxon>
        <taxon>Magnoliopsida</taxon>
        <taxon>Liliopsida</taxon>
        <taxon>Zosteraceae</taxon>
        <taxon>Zostera</taxon>
    </lineage>
</organism>
<keyword evidence="4 5" id="KW-0862">Zinc</keyword>
<accession>A0A0K9PMH4</accession>
<reference evidence="9" key="1">
    <citation type="journal article" date="2016" name="Nature">
        <title>The genome of the seagrass Zostera marina reveals angiosperm adaptation to the sea.</title>
        <authorList>
            <person name="Olsen J.L."/>
            <person name="Rouze P."/>
            <person name="Verhelst B."/>
            <person name="Lin Y.-C."/>
            <person name="Bayer T."/>
            <person name="Collen J."/>
            <person name="Dattolo E."/>
            <person name="De Paoli E."/>
            <person name="Dittami S."/>
            <person name="Maumus F."/>
            <person name="Michel G."/>
            <person name="Kersting A."/>
            <person name="Lauritano C."/>
            <person name="Lohaus R."/>
            <person name="Toepel M."/>
            <person name="Tonon T."/>
            <person name="Vanneste K."/>
            <person name="Amirebrahimi M."/>
            <person name="Brakel J."/>
            <person name="Bostroem C."/>
            <person name="Chovatia M."/>
            <person name="Grimwood J."/>
            <person name="Jenkins J.W."/>
            <person name="Jueterbock A."/>
            <person name="Mraz A."/>
            <person name="Stam W.T."/>
            <person name="Tice H."/>
            <person name="Bornberg-Bauer E."/>
            <person name="Green P.J."/>
            <person name="Pearson G.A."/>
            <person name="Procaccini G."/>
            <person name="Duarte C.M."/>
            <person name="Schmutz J."/>
            <person name="Reusch T.B.H."/>
            <person name="Van de Peer Y."/>
        </authorList>
    </citation>
    <scope>NUCLEOTIDE SEQUENCE [LARGE SCALE GENOMIC DNA]</scope>
    <source>
        <strain evidence="9">cv. Finnish</strain>
    </source>
</reference>
<dbReference type="GO" id="GO:0003729">
    <property type="term" value="F:mRNA binding"/>
    <property type="evidence" value="ECO:0007669"/>
    <property type="project" value="InterPro"/>
</dbReference>
<dbReference type="OMA" id="NVPCRTF"/>
<feature type="domain" description="C3H1-type" evidence="7">
    <location>
        <begin position="78"/>
        <end position="106"/>
    </location>
</feature>
<proteinExistence type="predicted"/>
<evidence type="ECO:0000256" key="4">
    <source>
        <dbReference type="ARBA" id="ARBA00022833"/>
    </source>
</evidence>
<feature type="domain" description="C3H1-type" evidence="7">
    <location>
        <begin position="35"/>
        <end position="63"/>
    </location>
</feature>
<dbReference type="PROSITE" id="PS50103">
    <property type="entry name" value="ZF_C3H1"/>
    <property type="match status" value="3"/>
</dbReference>
<dbReference type="Gene3D" id="4.10.1000.10">
    <property type="entry name" value="Zinc finger, CCCH-type"/>
    <property type="match status" value="2"/>
</dbReference>
<name>A0A0K9PMH4_ZOSMR</name>
<dbReference type="PANTHER" id="PTHR12547:SF18">
    <property type="entry name" value="PROTEIN TIS11"/>
    <property type="match status" value="1"/>
</dbReference>
<evidence type="ECO:0000256" key="3">
    <source>
        <dbReference type="ARBA" id="ARBA00022771"/>
    </source>
</evidence>
<dbReference type="Proteomes" id="UP000036987">
    <property type="component" value="Unassembled WGS sequence"/>
</dbReference>
<evidence type="ECO:0000256" key="5">
    <source>
        <dbReference type="PROSITE-ProRule" id="PRU00723"/>
    </source>
</evidence>
<dbReference type="EMBL" id="LFYR01000729">
    <property type="protein sequence ID" value="KMZ70161.1"/>
    <property type="molecule type" value="Genomic_DNA"/>
</dbReference>
<evidence type="ECO:0000256" key="6">
    <source>
        <dbReference type="SAM" id="MobiDB-lite"/>
    </source>
</evidence>
<keyword evidence="3 5" id="KW-0863">Zinc-finger</keyword>
<feature type="compositionally biased region" description="Polar residues" evidence="6">
    <location>
        <begin position="1"/>
        <end position="13"/>
    </location>
</feature>
<keyword evidence="1 5" id="KW-0479">Metal-binding</keyword>
<evidence type="ECO:0000256" key="1">
    <source>
        <dbReference type="ARBA" id="ARBA00022723"/>
    </source>
</evidence>
<sequence length="259" mass="29939">MQPITRSTMTTPLIRQHPPAFQSNNSSNENNRSLFYKTRFCDRFKAGCCPLRSEDCSYAHEASDLHDPPDNWHDKANWRPQKFCNWYNSGKDCPYGSKCAFLHLGQEKQLLNGHSRFQEPSNIISIETNKFSSEINGEQRPLPTKKKICFNWTRTGSCTFGNNCLYAHGHTDQRNPSSSTEAEGPRGGGGLRVSVSDLANACRKDNDEKERPAYNSKRVREREFEYNHRKKNKTELAVNMEYINSKCIKWRSQIYADWI</sequence>
<feature type="domain" description="C3H1-type" evidence="7">
    <location>
        <begin position="143"/>
        <end position="171"/>
    </location>
</feature>
<feature type="zinc finger region" description="C3H1-type" evidence="5">
    <location>
        <begin position="143"/>
        <end position="171"/>
    </location>
</feature>
<protein>
    <recommendedName>
        <fullName evidence="7">C3H1-type domain-containing protein</fullName>
    </recommendedName>
</protein>
<keyword evidence="2" id="KW-0677">Repeat</keyword>
<gene>
    <name evidence="8" type="ORF">ZOSMA_1G01340</name>
</gene>
<dbReference type="SMART" id="SM00356">
    <property type="entry name" value="ZnF_C3H1"/>
    <property type="match status" value="3"/>
</dbReference>
<dbReference type="STRING" id="29655.A0A0K9PMH4"/>
<evidence type="ECO:0000259" key="7">
    <source>
        <dbReference type="PROSITE" id="PS50103"/>
    </source>
</evidence>
<feature type="zinc finger region" description="C3H1-type" evidence="5">
    <location>
        <begin position="35"/>
        <end position="63"/>
    </location>
</feature>
<dbReference type="Pfam" id="PF00642">
    <property type="entry name" value="zf-CCCH"/>
    <property type="match status" value="1"/>
</dbReference>
<feature type="zinc finger region" description="C3H1-type" evidence="5">
    <location>
        <begin position="78"/>
        <end position="106"/>
    </location>
</feature>
<evidence type="ECO:0000313" key="9">
    <source>
        <dbReference type="Proteomes" id="UP000036987"/>
    </source>
</evidence>
<dbReference type="InterPro" id="IPR045877">
    <property type="entry name" value="ZFP36-like"/>
</dbReference>
<dbReference type="SUPFAM" id="SSF90229">
    <property type="entry name" value="CCCH zinc finger"/>
    <property type="match status" value="2"/>
</dbReference>
<evidence type="ECO:0000256" key="2">
    <source>
        <dbReference type="ARBA" id="ARBA00022737"/>
    </source>
</evidence>
<dbReference type="GO" id="GO:0008270">
    <property type="term" value="F:zinc ion binding"/>
    <property type="evidence" value="ECO:0007669"/>
    <property type="project" value="UniProtKB-KW"/>
</dbReference>
<feature type="region of interest" description="Disordered" evidence="6">
    <location>
        <begin position="1"/>
        <end position="28"/>
    </location>
</feature>
<keyword evidence="9" id="KW-1185">Reference proteome</keyword>
<dbReference type="OrthoDB" id="410307at2759"/>
<evidence type="ECO:0000313" key="8">
    <source>
        <dbReference type="EMBL" id="KMZ70161.1"/>
    </source>
</evidence>
<comment type="caution">
    <text evidence="8">The sequence shown here is derived from an EMBL/GenBank/DDBJ whole genome shotgun (WGS) entry which is preliminary data.</text>
</comment>
<dbReference type="InterPro" id="IPR036855">
    <property type="entry name" value="Znf_CCCH_sf"/>
</dbReference>